<keyword evidence="6" id="KW-0067">ATP-binding</keyword>
<comment type="function">
    <text evidence="6">Involved in the regulation of the intracellular balance of NAD and NADP, and is a key enzyme in the biosynthesis of NADP. Catalyzes specifically the phosphorylation on 2'-hydroxyl of the adenosine moiety of NAD to yield NADP.</text>
</comment>
<dbReference type="GO" id="GO:0003951">
    <property type="term" value="F:NAD+ kinase activity"/>
    <property type="evidence" value="ECO:0007669"/>
    <property type="project" value="UniProtKB-UniRule"/>
</dbReference>
<evidence type="ECO:0000256" key="1">
    <source>
        <dbReference type="ARBA" id="ARBA00022679"/>
    </source>
</evidence>
<evidence type="ECO:0000256" key="6">
    <source>
        <dbReference type="HAMAP-Rule" id="MF_00361"/>
    </source>
</evidence>
<dbReference type="InterPro" id="IPR016064">
    <property type="entry name" value="NAD/diacylglycerol_kinase_sf"/>
</dbReference>
<evidence type="ECO:0000256" key="4">
    <source>
        <dbReference type="ARBA" id="ARBA00023027"/>
    </source>
</evidence>
<comment type="caution">
    <text evidence="7">The sequence shown here is derived from an EMBL/GenBank/DDBJ whole genome shotgun (WGS) entry which is preliminary data.</text>
</comment>
<dbReference type="PANTHER" id="PTHR20275">
    <property type="entry name" value="NAD KINASE"/>
    <property type="match status" value="1"/>
</dbReference>
<keyword evidence="6" id="KW-0547">Nucleotide-binding</keyword>
<dbReference type="InterPro" id="IPR017437">
    <property type="entry name" value="ATP-NAD_kinase_PpnK-typ_C"/>
</dbReference>
<dbReference type="GO" id="GO:0019674">
    <property type="term" value="P:NAD+ metabolic process"/>
    <property type="evidence" value="ECO:0007669"/>
    <property type="project" value="InterPro"/>
</dbReference>
<dbReference type="STRING" id="1797197.A2Y75_02360"/>
<dbReference type="GO" id="GO:0005524">
    <property type="term" value="F:ATP binding"/>
    <property type="evidence" value="ECO:0007669"/>
    <property type="project" value="UniProtKB-KW"/>
</dbReference>
<dbReference type="SUPFAM" id="SSF111331">
    <property type="entry name" value="NAD kinase/diacylglycerol kinase-like"/>
    <property type="match status" value="1"/>
</dbReference>
<comment type="catalytic activity">
    <reaction evidence="5 6">
        <text>NAD(+) + ATP = ADP + NADP(+) + H(+)</text>
        <dbReference type="Rhea" id="RHEA:18629"/>
        <dbReference type="ChEBI" id="CHEBI:15378"/>
        <dbReference type="ChEBI" id="CHEBI:30616"/>
        <dbReference type="ChEBI" id="CHEBI:57540"/>
        <dbReference type="ChEBI" id="CHEBI:58349"/>
        <dbReference type="ChEBI" id="CHEBI:456216"/>
        <dbReference type="EC" id="2.7.1.23"/>
    </reaction>
</comment>
<dbReference type="EMBL" id="MELK01000006">
    <property type="protein sequence ID" value="OFW60148.1"/>
    <property type="molecule type" value="Genomic_DNA"/>
</dbReference>
<keyword evidence="1 6" id="KW-0808">Transferase</keyword>
<keyword evidence="4 6" id="KW-0520">NAD</keyword>
<dbReference type="EC" id="2.7.1.23" evidence="6"/>
<feature type="binding site" evidence="6">
    <location>
        <position position="73"/>
    </location>
    <ligand>
        <name>NAD(+)</name>
        <dbReference type="ChEBI" id="CHEBI:57540"/>
    </ligand>
</feature>
<comment type="cofactor">
    <cofactor evidence="6">
        <name>a divalent metal cation</name>
        <dbReference type="ChEBI" id="CHEBI:60240"/>
    </cofactor>
</comment>
<keyword evidence="2 6" id="KW-0418">Kinase</keyword>
<feature type="active site" description="Proton acceptor" evidence="6">
    <location>
        <position position="68"/>
    </location>
</feature>
<gene>
    <name evidence="6" type="primary">nadK</name>
    <name evidence="7" type="ORF">A2Y75_02360</name>
</gene>
<comment type="similarity">
    <text evidence="6">Belongs to the NAD kinase family.</text>
</comment>
<dbReference type="PANTHER" id="PTHR20275:SF0">
    <property type="entry name" value="NAD KINASE"/>
    <property type="match status" value="1"/>
</dbReference>
<dbReference type="InterPro" id="IPR002504">
    <property type="entry name" value="NADK"/>
</dbReference>
<keyword evidence="6" id="KW-0963">Cytoplasm</keyword>
<organism evidence="7 8">
    <name type="scientific">Candidatus Solincola sediminis</name>
    <dbReference type="NCBI Taxonomy" id="1797199"/>
    <lineage>
        <taxon>Bacteria</taxon>
        <taxon>Bacillati</taxon>
        <taxon>Actinomycetota</taxon>
        <taxon>Candidatus Geothermincolia</taxon>
        <taxon>Candidatus Geothermincolales</taxon>
        <taxon>Candidatus Geothermincolaceae</taxon>
        <taxon>Candidatus Solincola</taxon>
    </lineage>
</organism>
<dbReference type="GO" id="GO:0051287">
    <property type="term" value="F:NAD binding"/>
    <property type="evidence" value="ECO:0007669"/>
    <property type="project" value="UniProtKB-ARBA"/>
</dbReference>
<dbReference type="InterPro" id="IPR017438">
    <property type="entry name" value="ATP-NAD_kinase_N"/>
</dbReference>
<protein>
    <recommendedName>
        <fullName evidence="6">NAD kinase</fullName>
        <ecNumber evidence="6">2.7.1.23</ecNumber>
    </recommendedName>
    <alternativeName>
        <fullName evidence="6">ATP-dependent NAD kinase</fullName>
    </alternativeName>
</protein>
<dbReference type="Proteomes" id="UP000177876">
    <property type="component" value="Unassembled WGS sequence"/>
</dbReference>
<feature type="binding site" evidence="6">
    <location>
        <position position="171"/>
    </location>
    <ligand>
        <name>NAD(+)</name>
        <dbReference type="ChEBI" id="CHEBI:57540"/>
    </ligand>
</feature>
<proteinExistence type="inferred from homology"/>
<reference evidence="7 8" key="1">
    <citation type="journal article" date="2016" name="Nat. Commun.">
        <title>Thousands of microbial genomes shed light on interconnected biogeochemical processes in an aquifer system.</title>
        <authorList>
            <person name="Anantharaman K."/>
            <person name="Brown C.T."/>
            <person name="Hug L.A."/>
            <person name="Sharon I."/>
            <person name="Castelle C.J."/>
            <person name="Probst A.J."/>
            <person name="Thomas B.C."/>
            <person name="Singh A."/>
            <person name="Wilkins M.J."/>
            <person name="Karaoz U."/>
            <person name="Brodie E.L."/>
            <person name="Williams K.H."/>
            <person name="Hubbard S.S."/>
            <person name="Banfield J.F."/>
        </authorList>
    </citation>
    <scope>NUCLEOTIDE SEQUENCE [LARGE SCALE GENOMIC DNA]</scope>
</reference>
<dbReference type="GO" id="GO:0006741">
    <property type="term" value="P:NADP+ biosynthetic process"/>
    <property type="evidence" value="ECO:0007669"/>
    <property type="project" value="UniProtKB-UniRule"/>
</dbReference>
<sequence>MNNIGIMPHSGKAQALELALDLVDWLDSKGKTARFLPDDAVVVGCPEKGMAREEFICDLDLVVSLGGDGAMLRAANLAFEAASPVVGINLGKKGFLTALQFENMYPGLEDIFTGRYLLQERMILECTVEGDRSGEKHYALNEVVVGKRELQWMVRLEVGINDRYFHYYSGDGVIFATPTGSTAYSLSAGGPILDPAVDCILLTPICSHSLMDRSVLISSESEVRVVVEREKAMPSLSFDGREETSLPDGGRIIIKKASRRLKMIKSADYSFYNLLRDKFDFPEAGK</sequence>
<evidence type="ECO:0000313" key="7">
    <source>
        <dbReference type="EMBL" id="OFW60148.1"/>
    </source>
</evidence>
<dbReference type="GO" id="GO:0046872">
    <property type="term" value="F:metal ion binding"/>
    <property type="evidence" value="ECO:0007669"/>
    <property type="project" value="UniProtKB-UniRule"/>
</dbReference>
<dbReference type="AlphaFoldDB" id="A0A1F2WTB8"/>
<feature type="binding site" evidence="6">
    <location>
        <begin position="68"/>
        <end position="69"/>
    </location>
    <ligand>
        <name>NAD(+)</name>
        <dbReference type="ChEBI" id="CHEBI:57540"/>
    </ligand>
</feature>
<dbReference type="Gene3D" id="3.40.50.10330">
    <property type="entry name" value="Probable inorganic polyphosphate/atp-NAD kinase, domain 1"/>
    <property type="match status" value="1"/>
</dbReference>
<evidence type="ECO:0000256" key="3">
    <source>
        <dbReference type="ARBA" id="ARBA00022857"/>
    </source>
</evidence>
<evidence type="ECO:0000313" key="8">
    <source>
        <dbReference type="Proteomes" id="UP000177876"/>
    </source>
</evidence>
<evidence type="ECO:0000256" key="5">
    <source>
        <dbReference type="ARBA" id="ARBA00047925"/>
    </source>
</evidence>
<comment type="caution">
    <text evidence="6">Lacks conserved residue(s) required for the propagation of feature annotation.</text>
</comment>
<dbReference type="GO" id="GO:0005737">
    <property type="term" value="C:cytoplasm"/>
    <property type="evidence" value="ECO:0007669"/>
    <property type="project" value="UniProtKB-SubCell"/>
</dbReference>
<feature type="binding site" evidence="6">
    <location>
        <begin position="182"/>
        <end position="187"/>
    </location>
    <ligand>
        <name>NAD(+)</name>
        <dbReference type="ChEBI" id="CHEBI:57540"/>
    </ligand>
</feature>
<evidence type="ECO:0000256" key="2">
    <source>
        <dbReference type="ARBA" id="ARBA00022777"/>
    </source>
</evidence>
<dbReference type="HAMAP" id="MF_00361">
    <property type="entry name" value="NAD_kinase"/>
    <property type="match status" value="1"/>
</dbReference>
<keyword evidence="3 6" id="KW-0521">NADP</keyword>
<dbReference type="Gene3D" id="2.60.200.30">
    <property type="entry name" value="Probable inorganic polyphosphate/atp-NAD kinase, domain 2"/>
    <property type="match status" value="1"/>
</dbReference>
<feature type="binding site" evidence="6">
    <location>
        <begin position="141"/>
        <end position="142"/>
    </location>
    <ligand>
        <name>NAD(+)</name>
        <dbReference type="ChEBI" id="CHEBI:57540"/>
    </ligand>
</feature>
<comment type="subcellular location">
    <subcellularLocation>
        <location evidence="6">Cytoplasm</location>
    </subcellularLocation>
</comment>
<dbReference type="Pfam" id="PF20143">
    <property type="entry name" value="NAD_kinase_C"/>
    <property type="match status" value="1"/>
</dbReference>
<accession>A0A1F2WTB8</accession>
<name>A0A1F2WTB8_9ACTN</name>
<dbReference type="Pfam" id="PF01513">
    <property type="entry name" value="NAD_kinase"/>
    <property type="match status" value="1"/>
</dbReference>